<dbReference type="PANTHER" id="PTHR11161:SF65">
    <property type="entry name" value="NOSE RESISTANT TO FLUOXETINE PROTEIN 6"/>
    <property type="match status" value="1"/>
</dbReference>
<evidence type="ECO:0000313" key="6">
    <source>
        <dbReference type="WBParaSite" id="DME_0000093201-mRNA-1"/>
    </source>
</evidence>
<sequence length="771" mass="89040">MELRMQLCFIFVFCNINSIISRKDARTDSILAGIVNEFMTDSQLQLIIDLDLFHSLFTGESERFETNQLLGYVEELQRYDVSIGCLVDVSHYLWSAIKYGRSLKENERCSKCLCNGTDARIRRENQWIFDVLDAMGKVPAGILDGNNLWIGSWSVCRKISVVKNRQGQRWSGQYCLASIYPFEKNNPFKNFSDSIEADKIDKQCFTMIPLVKYGICTPDSCTNYDVKKIIEFIESFSEYKIVCNVEIECRNNLPQNQLSHDKNSIAVFKITEKLIQGWFAVILLSFSVYTNGKNILLTKKRDKQIHCLHGTRVCSMLWIILGHTYYYVAASLTMDNLLSALIKFPQKFFNLLVVQAPLAVDSFFYLSGMLTSYLFLEKFSVQAAKGKSIFSIDIWSLFYIHRYIRLTPIYLIIMILDVTLFTYVSDGPFWRPIESNYCRRSWWTNLIYLNNFLLQDVEVCMGWTWYLANDMQFHLFAPILLITLYKNCRIGIALCFLLILGSSIIHLIIILINDYPPAPLLTSKLQIVQKLETYWPDVYIKPYIRCTPYIMGILIGFALYKFTLKPKFPRWKMALGWTISIIFGLYSVFGLYDYARTGEISSTHRILYTLFGRNAYVISIAWITFACATGYGGAVNVLLSWKAWIPLSRITFCAYLIHPILLQIYYLSRPHPFHLTTAYQMMYLFAVAALMAYFSGFFLSLAFEVPVSISENFIVSELMHRLGRPSSLRPSTTPNKQLQKTENVHLITKTETCGKDLTLELEPRVDGTKDS</sequence>
<feature type="transmembrane region" description="Helical" evidence="1">
    <location>
        <begin position="615"/>
        <end position="638"/>
    </location>
</feature>
<feature type="transmembrane region" description="Helical" evidence="1">
    <location>
        <begin position="463"/>
        <end position="485"/>
    </location>
</feature>
<dbReference type="OrthoDB" id="118951at2759"/>
<dbReference type="InterPro" id="IPR006621">
    <property type="entry name" value="Nose-resist-to-fluoxetine_N"/>
</dbReference>
<feature type="transmembrane region" description="Helical" evidence="1">
    <location>
        <begin position="650"/>
        <end position="668"/>
    </location>
</feature>
<evidence type="ECO:0000313" key="5">
    <source>
        <dbReference type="Proteomes" id="UP000274756"/>
    </source>
</evidence>
<evidence type="ECO:0000256" key="1">
    <source>
        <dbReference type="SAM" id="Phobius"/>
    </source>
</evidence>
<keyword evidence="1" id="KW-0812">Transmembrane</keyword>
<dbReference type="PANTHER" id="PTHR11161">
    <property type="entry name" value="O-ACYLTRANSFERASE"/>
    <property type="match status" value="1"/>
</dbReference>
<feature type="transmembrane region" description="Helical" evidence="1">
    <location>
        <begin position="313"/>
        <end position="332"/>
    </location>
</feature>
<dbReference type="Proteomes" id="UP000274756">
    <property type="component" value="Unassembled WGS sequence"/>
</dbReference>
<gene>
    <name evidence="3" type="ORF">DME_LOCUS5292</name>
</gene>
<dbReference type="Proteomes" id="UP000038040">
    <property type="component" value="Unplaced"/>
</dbReference>
<protein>
    <submittedName>
        <fullName evidence="6">NRF domain-containing protein</fullName>
    </submittedName>
</protein>
<dbReference type="InterPro" id="IPR052728">
    <property type="entry name" value="O2_lipid_transport_reg"/>
</dbReference>
<dbReference type="WBParaSite" id="DME_0000093201-mRNA-1">
    <property type="protein sequence ID" value="DME_0000093201-mRNA-1"/>
    <property type="gene ID" value="DME_0000093201"/>
</dbReference>
<name>A0A158Q2W0_DRAME</name>
<keyword evidence="1" id="KW-1133">Transmembrane helix</keyword>
<accession>A0A158Q2W0</accession>
<feature type="transmembrane region" description="Helical" evidence="1">
    <location>
        <begin position="492"/>
        <end position="512"/>
    </location>
</feature>
<evidence type="ECO:0000313" key="4">
    <source>
        <dbReference type="Proteomes" id="UP000038040"/>
    </source>
</evidence>
<reference evidence="3 5" key="2">
    <citation type="submission" date="2018-11" db="EMBL/GenBank/DDBJ databases">
        <authorList>
            <consortium name="Pathogen Informatics"/>
        </authorList>
    </citation>
    <scope>NUCLEOTIDE SEQUENCE [LARGE SCALE GENOMIC DNA]</scope>
</reference>
<dbReference type="STRING" id="318479.A0A158Q2W0"/>
<dbReference type="EMBL" id="UYYG01001152">
    <property type="protein sequence ID" value="VDN55319.1"/>
    <property type="molecule type" value="Genomic_DNA"/>
</dbReference>
<keyword evidence="5" id="KW-1185">Reference proteome</keyword>
<evidence type="ECO:0000313" key="3">
    <source>
        <dbReference type="EMBL" id="VDN55319.1"/>
    </source>
</evidence>
<reference evidence="6" key="1">
    <citation type="submission" date="2016-04" db="UniProtKB">
        <authorList>
            <consortium name="WormBaseParasite"/>
        </authorList>
    </citation>
    <scope>IDENTIFICATION</scope>
</reference>
<dbReference type="SMART" id="SM00703">
    <property type="entry name" value="NRF"/>
    <property type="match status" value="1"/>
</dbReference>
<feature type="transmembrane region" description="Helical" evidence="1">
    <location>
        <begin position="274"/>
        <end position="292"/>
    </location>
</feature>
<proteinExistence type="predicted"/>
<dbReference type="AlphaFoldDB" id="A0A158Q2W0"/>
<feature type="transmembrane region" description="Helical" evidence="1">
    <location>
        <begin position="680"/>
        <end position="703"/>
    </location>
</feature>
<feature type="transmembrane region" description="Helical" evidence="1">
    <location>
        <begin position="403"/>
        <end position="424"/>
    </location>
</feature>
<dbReference type="Pfam" id="PF01757">
    <property type="entry name" value="Acyl_transf_3"/>
    <property type="match status" value="1"/>
</dbReference>
<keyword evidence="1" id="KW-0472">Membrane</keyword>
<dbReference type="GO" id="GO:0016747">
    <property type="term" value="F:acyltransferase activity, transferring groups other than amino-acyl groups"/>
    <property type="evidence" value="ECO:0007669"/>
    <property type="project" value="InterPro"/>
</dbReference>
<feature type="domain" description="Nose resistant-to-fluoxetine protein N-terminal" evidence="2">
    <location>
        <begin position="109"/>
        <end position="245"/>
    </location>
</feature>
<dbReference type="InterPro" id="IPR002656">
    <property type="entry name" value="Acyl_transf_3_dom"/>
</dbReference>
<feature type="transmembrane region" description="Helical" evidence="1">
    <location>
        <begin position="574"/>
        <end position="595"/>
    </location>
</feature>
<feature type="transmembrane region" description="Helical" evidence="1">
    <location>
        <begin position="352"/>
        <end position="376"/>
    </location>
</feature>
<dbReference type="Pfam" id="PF20146">
    <property type="entry name" value="NRF"/>
    <property type="match status" value="1"/>
</dbReference>
<feature type="transmembrane region" description="Helical" evidence="1">
    <location>
        <begin position="542"/>
        <end position="562"/>
    </location>
</feature>
<evidence type="ECO:0000259" key="2">
    <source>
        <dbReference type="SMART" id="SM00703"/>
    </source>
</evidence>
<organism evidence="4 6">
    <name type="scientific">Dracunculus medinensis</name>
    <name type="common">Guinea worm</name>
    <dbReference type="NCBI Taxonomy" id="318479"/>
    <lineage>
        <taxon>Eukaryota</taxon>
        <taxon>Metazoa</taxon>
        <taxon>Ecdysozoa</taxon>
        <taxon>Nematoda</taxon>
        <taxon>Chromadorea</taxon>
        <taxon>Rhabditida</taxon>
        <taxon>Spirurina</taxon>
        <taxon>Dracunculoidea</taxon>
        <taxon>Dracunculidae</taxon>
        <taxon>Dracunculus</taxon>
    </lineage>
</organism>